<proteinExistence type="predicted"/>
<protein>
    <submittedName>
        <fullName evidence="2">Uncharacterized protein</fullName>
    </submittedName>
</protein>
<gene>
    <name evidence="2" type="ORF">DPMN_103795</name>
</gene>
<feature type="region of interest" description="Disordered" evidence="1">
    <location>
        <begin position="67"/>
        <end position="86"/>
    </location>
</feature>
<reference evidence="2" key="2">
    <citation type="submission" date="2020-11" db="EMBL/GenBank/DDBJ databases">
        <authorList>
            <person name="McCartney M.A."/>
            <person name="Auch B."/>
            <person name="Kono T."/>
            <person name="Mallez S."/>
            <person name="Becker A."/>
            <person name="Gohl D.M."/>
            <person name="Silverstein K.A.T."/>
            <person name="Koren S."/>
            <person name="Bechman K.B."/>
            <person name="Herman A."/>
            <person name="Abrahante J.E."/>
            <person name="Garbe J."/>
        </authorList>
    </citation>
    <scope>NUCLEOTIDE SEQUENCE</scope>
    <source>
        <strain evidence="2">Duluth1</strain>
        <tissue evidence="2">Whole animal</tissue>
    </source>
</reference>
<accession>A0A9D4HAE7</accession>
<keyword evidence="3" id="KW-1185">Reference proteome</keyword>
<dbReference type="Proteomes" id="UP000828390">
    <property type="component" value="Unassembled WGS sequence"/>
</dbReference>
<reference evidence="2" key="1">
    <citation type="journal article" date="2019" name="bioRxiv">
        <title>The Genome of the Zebra Mussel, Dreissena polymorpha: A Resource for Invasive Species Research.</title>
        <authorList>
            <person name="McCartney M.A."/>
            <person name="Auch B."/>
            <person name="Kono T."/>
            <person name="Mallez S."/>
            <person name="Zhang Y."/>
            <person name="Obille A."/>
            <person name="Becker A."/>
            <person name="Abrahante J.E."/>
            <person name="Garbe J."/>
            <person name="Badalamenti J.P."/>
            <person name="Herman A."/>
            <person name="Mangelson H."/>
            <person name="Liachko I."/>
            <person name="Sullivan S."/>
            <person name="Sone E.D."/>
            <person name="Koren S."/>
            <person name="Silverstein K.A.T."/>
            <person name="Beckman K.B."/>
            <person name="Gohl D.M."/>
        </authorList>
    </citation>
    <scope>NUCLEOTIDE SEQUENCE</scope>
    <source>
        <strain evidence="2">Duluth1</strain>
        <tissue evidence="2">Whole animal</tissue>
    </source>
</reference>
<dbReference type="EMBL" id="JAIWYP010000004">
    <property type="protein sequence ID" value="KAH3830550.1"/>
    <property type="molecule type" value="Genomic_DNA"/>
</dbReference>
<evidence type="ECO:0000313" key="2">
    <source>
        <dbReference type="EMBL" id="KAH3830550.1"/>
    </source>
</evidence>
<evidence type="ECO:0000256" key="1">
    <source>
        <dbReference type="SAM" id="MobiDB-lite"/>
    </source>
</evidence>
<dbReference type="AlphaFoldDB" id="A0A9D4HAE7"/>
<name>A0A9D4HAE7_DREPO</name>
<comment type="caution">
    <text evidence="2">The sequence shown here is derived from an EMBL/GenBank/DDBJ whole genome shotgun (WGS) entry which is preliminary data.</text>
</comment>
<feature type="region of interest" description="Disordered" evidence="1">
    <location>
        <begin position="1"/>
        <end position="54"/>
    </location>
</feature>
<feature type="compositionally biased region" description="Low complexity" evidence="1">
    <location>
        <begin position="35"/>
        <end position="49"/>
    </location>
</feature>
<sequence length="150" mass="15902">MTGMNRGQLGLSQESIKTGMNWESLGRTGNDRRGTGNNWDGTGNNRDGTQSYGNAPENAVRVLKTGASPEHHQHSPGLRWGITSEDRALPGSDVGMDTVSANGVTVYRGSASFYCGSTGALPTTTGAMPGRCLFSPGHYRRQPGLCLDKT</sequence>
<organism evidence="2 3">
    <name type="scientific">Dreissena polymorpha</name>
    <name type="common">Zebra mussel</name>
    <name type="synonym">Mytilus polymorpha</name>
    <dbReference type="NCBI Taxonomy" id="45954"/>
    <lineage>
        <taxon>Eukaryota</taxon>
        <taxon>Metazoa</taxon>
        <taxon>Spiralia</taxon>
        <taxon>Lophotrochozoa</taxon>
        <taxon>Mollusca</taxon>
        <taxon>Bivalvia</taxon>
        <taxon>Autobranchia</taxon>
        <taxon>Heteroconchia</taxon>
        <taxon>Euheterodonta</taxon>
        <taxon>Imparidentia</taxon>
        <taxon>Neoheterodontei</taxon>
        <taxon>Myida</taxon>
        <taxon>Dreissenoidea</taxon>
        <taxon>Dreissenidae</taxon>
        <taxon>Dreissena</taxon>
    </lineage>
</organism>
<evidence type="ECO:0000313" key="3">
    <source>
        <dbReference type="Proteomes" id="UP000828390"/>
    </source>
</evidence>